<dbReference type="STRING" id="406818.XBJ1_2874"/>
<sequence length="81" mass="9524">MFVFLSAAARSYNGRLWSVSIRNKIRPLGVVKNNSKQKNNWCIFTHQLFFSARILHFTPRNSKSYHTKNSLFFTIPESLME</sequence>
<gene>
    <name evidence="1" type="ordered locus">XBJ1_2874</name>
</gene>
<reference evidence="1" key="1">
    <citation type="journal article" date="2011" name="PLoS ONE">
        <title>The entomopathogenic bacterial endosymbionts xenorhabdus and photorhabdus: convergent lifestyles from divergent genomes.</title>
        <authorList>
            <person name="Chaston J.M."/>
            <person name="Suen G."/>
            <person name="Tucker S.L."/>
            <person name="Andersen A.W."/>
            <person name="Bhasin A."/>
            <person name="Bode E."/>
            <person name="Bode H.B."/>
            <person name="Brachmann A.O."/>
            <person name="Cowles C.E."/>
            <person name="Cowles K.N."/>
            <person name="Darby C."/>
            <person name="de Leon L."/>
            <person name="Drace K."/>
            <person name="Du Z."/>
            <person name="Givaudan A."/>
            <person name="Herbert Tran E.E."/>
            <person name="Jewell K.A."/>
            <person name="Knack J.J."/>
            <person name="Krasomil-Osterfeld K.C."/>
            <person name="Kukor R."/>
            <person name="Lanois A."/>
            <person name="Latreille P."/>
            <person name="Leimgruber N.K."/>
            <person name="Lipke C.M."/>
            <person name="Liu R."/>
            <person name="Lu X."/>
            <person name="Martens E.C."/>
            <person name="Marri P.R."/>
            <person name="Medigue C."/>
            <person name="Menard M.L."/>
            <person name="Miller N.M."/>
            <person name="Morales-Soto N."/>
            <person name="Norton S."/>
            <person name="Ogier J.C."/>
            <person name="Orchard S.S."/>
            <person name="Park D."/>
            <person name="Park Y."/>
            <person name="Qurollo B.A."/>
            <person name="Sugar D.R."/>
            <person name="Richards G.R."/>
            <person name="Rouy Z."/>
            <person name="Slominski B."/>
            <person name="Slominski K."/>
            <person name="Snyder H."/>
            <person name="Tjaden B.C."/>
            <person name="van der Hoeven R."/>
            <person name="Welch R.D."/>
            <person name="Wheeler C."/>
            <person name="Xiang B."/>
            <person name="Barbazuk B."/>
            <person name="Gaudriault S."/>
            <person name="Goodner B."/>
            <person name="Slater S.C."/>
            <person name="Forst S."/>
            <person name="Goldman B.S."/>
            <person name="Goodrich-Blair H."/>
        </authorList>
    </citation>
    <scope>NUCLEOTIDE SEQUENCE [LARGE SCALE GENOMIC DNA]</scope>
    <source>
        <strain evidence="1">SS-2004</strain>
    </source>
</reference>
<protein>
    <submittedName>
        <fullName evidence="1">Uncharacterized protein</fullName>
    </submittedName>
</protein>
<evidence type="ECO:0000313" key="2">
    <source>
        <dbReference type="Proteomes" id="UP000002045"/>
    </source>
</evidence>
<dbReference type="HOGENOM" id="CLU_2573097_0_0_6"/>
<dbReference type="EMBL" id="FN667741">
    <property type="protein sequence ID" value="CBJ81998.1"/>
    <property type="molecule type" value="Genomic_DNA"/>
</dbReference>
<dbReference type="Proteomes" id="UP000002045">
    <property type="component" value="Chromosome"/>
</dbReference>
<accession>D3V836</accession>
<dbReference type="KEGG" id="xbo:XBJ1_2874"/>
<organism evidence="1 2">
    <name type="scientific">Xenorhabdus bovienii (strain SS-2004)</name>
    <name type="common">Xenorhabdus nematophila subsp. bovienii</name>
    <dbReference type="NCBI Taxonomy" id="406818"/>
    <lineage>
        <taxon>Bacteria</taxon>
        <taxon>Pseudomonadati</taxon>
        <taxon>Pseudomonadota</taxon>
        <taxon>Gammaproteobacteria</taxon>
        <taxon>Enterobacterales</taxon>
        <taxon>Morganellaceae</taxon>
        <taxon>Xenorhabdus</taxon>
    </lineage>
</organism>
<name>D3V836_XENBS</name>
<evidence type="ECO:0000313" key="1">
    <source>
        <dbReference type="EMBL" id="CBJ81998.1"/>
    </source>
</evidence>
<proteinExistence type="predicted"/>
<dbReference type="AlphaFoldDB" id="D3V836"/>